<gene>
    <name evidence="1" type="ORF">GCM10009123_16480</name>
</gene>
<evidence type="ECO:0000313" key="1">
    <source>
        <dbReference type="EMBL" id="GAA0209778.1"/>
    </source>
</evidence>
<proteinExistence type="predicted"/>
<reference evidence="1 2" key="1">
    <citation type="journal article" date="2019" name="Int. J. Syst. Evol. Microbiol.">
        <title>The Global Catalogue of Microorganisms (GCM) 10K type strain sequencing project: providing services to taxonomists for standard genome sequencing and annotation.</title>
        <authorList>
            <consortium name="The Broad Institute Genomics Platform"/>
            <consortium name="The Broad Institute Genome Sequencing Center for Infectious Disease"/>
            <person name="Wu L."/>
            <person name="Ma J."/>
        </authorList>
    </citation>
    <scope>NUCLEOTIDE SEQUENCE [LARGE SCALE GENOMIC DNA]</scope>
    <source>
        <strain evidence="1 2">JCM 16211</strain>
    </source>
</reference>
<protein>
    <submittedName>
        <fullName evidence="1">Uncharacterized protein</fullName>
    </submittedName>
</protein>
<keyword evidence="2" id="KW-1185">Reference proteome</keyword>
<evidence type="ECO:0000313" key="2">
    <source>
        <dbReference type="Proteomes" id="UP001501221"/>
    </source>
</evidence>
<dbReference type="Proteomes" id="UP001501221">
    <property type="component" value="Unassembled WGS sequence"/>
</dbReference>
<organism evidence="1 2">
    <name type="scientific">Kangiella japonica</name>
    <dbReference type="NCBI Taxonomy" id="647384"/>
    <lineage>
        <taxon>Bacteria</taxon>
        <taxon>Pseudomonadati</taxon>
        <taxon>Pseudomonadota</taxon>
        <taxon>Gammaproteobacteria</taxon>
        <taxon>Kangiellales</taxon>
        <taxon>Kangiellaceae</taxon>
        <taxon>Kangiella</taxon>
    </lineage>
</organism>
<sequence>MKNQTTLLDEYDRLQTEINFILQSTHAFLEVSEAFDEQTTQGFLNTAHRLNDDFKDVNQKLTKFIQAEFQDKPNSTN</sequence>
<name>A0ABN0T1Y0_9GAMM</name>
<dbReference type="RefSeq" id="WP_343989097.1">
    <property type="nucleotide sequence ID" value="NZ_BAAAFM010000003.1"/>
</dbReference>
<dbReference type="EMBL" id="BAAAFM010000003">
    <property type="protein sequence ID" value="GAA0209778.1"/>
    <property type="molecule type" value="Genomic_DNA"/>
</dbReference>
<comment type="caution">
    <text evidence="1">The sequence shown here is derived from an EMBL/GenBank/DDBJ whole genome shotgun (WGS) entry which is preliminary data.</text>
</comment>
<accession>A0ABN0T1Y0</accession>